<dbReference type="Pfam" id="PF00232">
    <property type="entry name" value="Glyco_hydro_1"/>
    <property type="match status" value="2"/>
</dbReference>
<dbReference type="EC" id="3.2.1.21" evidence="5"/>
<dbReference type="Gene3D" id="3.20.20.80">
    <property type="entry name" value="Glycosidases"/>
    <property type="match status" value="2"/>
</dbReference>
<dbReference type="PANTHER" id="PTHR10353">
    <property type="entry name" value="GLYCOSYL HYDROLASE"/>
    <property type="match status" value="1"/>
</dbReference>
<gene>
    <name evidence="5" type="ORF">JOD49_002578</name>
</gene>
<proteinExistence type="inferred from homology"/>
<evidence type="ECO:0000256" key="4">
    <source>
        <dbReference type="RuleBase" id="RU003690"/>
    </source>
</evidence>
<dbReference type="SUPFAM" id="SSF51445">
    <property type="entry name" value="(Trans)glycosidases"/>
    <property type="match status" value="1"/>
</dbReference>
<evidence type="ECO:0000313" key="6">
    <source>
        <dbReference type="Proteomes" id="UP000698059"/>
    </source>
</evidence>
<evidence type="ECO:0000256" key="1">
    <source>
        <dbReference type="ARBA" id="ARBA00010838"/>
    </source>
</evidence>
<keyword evidence="3 5" id="KW-0326">Glycosidase</keyword>
<comment type="caution">
    <text evidence="5">The sequence shown here is derived from an EMBL/GenBank/DDBJ whole genome shotgun (WGS) entry which is preliminary data.</text>
</comment>
<dbReference type="GO" id="GO:0008422">
    <property type="term" value="F:beta-glucosidase activity"/>
    <property type="evidence" value="ECO:0007669"/>
    <property type="project" value="UniProtKB-EC"/>
</dbReference>
<reference evidence="5 6" key="1">
    <citation type="submission" date="2021-01" db="EMBL/GenBank/DDBJ databases">
        <title>Sequencing the genomes of 1000 actinobacteria strains.</title>
        <authorList>
            <person name="Klenk H.-P."/>
        </authorList>
    </citation>
    <scope>NUCLEOTIDE SEQUENCE [LARGE SCALE GENOMIC DNA]</scope>
    <source>
        <strain evidence="5 6">DSM 46000</strain>
    </source>
</reference>
<dbReference type="InterPro" id="IPR017853">
    <property type="entry name" value="GH"/>
</dbReference>
<comment type="similarity">
    <text evidence="1 4">Belongs to the glycosyl hydrolase 1 family.</text>
</comment>
<evidence type="ECO:0000256" key="3">
    <source>
        <dbReference type="ARBA" id="ARBA00023295"/>
    </source>
</evidence>
<keyword evidence="6" id="KW-1185">Reference proteome</keyword>
<dbReference type="PRINTS" id="PR00131">
    <property type="entry name" value="GLHYDRLASE1"/>
</dbReference>
<evidence type="ECO:0000256" key="2">
    <source>
        <dbReference type="ARBA" id="ARBA00022801"/>
    </source>
</evidence>
<protein>
    <submittedName>
        <fullName evidence="5">Beta-glucosidase</fullName>
        <ecNumber evidence="5">3.2.1.21</ecNumber>
    </submittedName>
</protein>
<sequence>MPLTFPEPFAWGASTAAHQIEGNNVNSDWWAREVATDSTLAEPSGDAADSYHRYAEDIRLLAESGLTSYRFSIEWARIEPAEGMFSRAELDHYGRMVQCCLDHGVTPLITLHHFTSPRWFAEDGGWTDPRSVERFARYVERVLPLLDSASHVFTINEPNILAMMITAAKGKEQLQAGTMHAPDPVATENLIAAHRRAVELVRTVGVPVGWPVAPQQFFADPGAEEVLREYAYPRETVFLEAARGDDFVGVQAYTRTRITVDGPLPAPEDSEKTLTGWEYYPQAIAEAARLGHEITGLPVLVSENGIATSDDARRIDYTRDALRALRAEVDAGLPLIGYLHWSLLDNYEWGSFAPTFGLIGWDPETFERTPKPSLGWLGSVARGEISLDD</sequence>
<dbReference type="InterPro" id="IPR001360">
    <property type="entry name" value="Glyco_hydro_1"/>
</dbReference>
<dbReference type="PANTHER" id="PTHR10353:SF36">
    <property type="entry name" value="LP05116P"/>
    <property type="match status" value="1"/>
</dbReference>
<dbReference type="EMBL" id="JAFBBO010000001">
    <property type="protein sequence ID" value="MBM7479658.1"/>
    <property type="molecule type" value="Genomic_DNA"/>
</dbReference>
<name>A0ABS2LHS7_9CELL</name>
<dbReference type="Proteomes" id="UP000698059">
    <property type="component" value="Unassembled WGS sequence"/>
</dbReference>
<evidence type="ECO:0000313" key="5">
    <source>
        <dbReference type="EMBL" id="MBM7479658.1"/>
    </source>
</evidence>
<accession>A0ABS2LHS7</accession>
<organism evidence="5 6">
    <name type="scientific">Oerskovia jenensis</name>
    <dbReference type="NCBI Taxonomy" id="162169"/>
    <lineage>
        <taxon>Bacteria</taxon>
        <taxon>Bacillati</taxon>
        <taxon>Actinomycetota</taxon>
        <taxon>Actinomycetes</taxon>
        <taxon>Micrococcales</taxon>
        <taxon>Cellulomonadaceae</taxon>
        <taxon>Oerskovia</taxon>
    </lineage>
</organism>
<keyword evidence="2 5" id="KW-0378">Hydrolase</keyword>